<organism evidence="2 3">
    <name type="scientific">Saccharomonospora cyanea NA-134</name>
    <dbReference type="NCBI Taxonomy" id="882082"/>
    <lineage>
        <taxon>Bacteria</taxon>
        <taxon>Bacillati</taxon>
        <taxon>Actinomycetota</taxon>
        <taxon>Actinomycetes</taxon>
        <taxon>Pseudonocardiales</taxon>
        <taxon>Pseudonocardiaceae</taxon>
        <taxon>Saccharomonospora</taxon>
    </lineage>
</organism>
<evidence type="ECO:0000256" key="1">
    <source>
        <dbReference type="SAM" id="SignalP"/>
    </source>
</evidence>
<dbReference type="EMBL" id="CM001440">
    <property type="protein sequence ID" value="EHR62451.1"/>
    <property type="molecule type" value="Genomic_DNA"/>
</dbReference>
<evidence type="ECO:0000313" key="2">
    <source>
        <dbReference type="EMBL" id="EHR62451.1"/>
    </source>
</evidence>
<evidence type="ECO:0008006" key="4">
    <source>
        <dbReference type="Google" id="ProtNLM"/>
    </source>
</evidence>
<reference evidence="2 3" key="1">
    <citation type="submission" date="2011-11" db="EMBL/GenBank/DDBJ databases">
        <title>The Noncontiguous Finished sequence of Saccharomonospora cyanea NA-134.</title>
        <authorList>
            <consortium name="US DOE Joint Genome Institute"/>
            <person name="Lucas S."/>
            <person name="Han J."/>
            <person name="Lapidus A."/>
            <person name="Cheng J.-F."/>
            <person name="Goodwin L."/>
            <person name="Pitluck S."/>
            <person name="Peters L."/>
            <person name="Ovchinnikova G."/>
            <person name="Lu M."/>
            <person name="Detter J.C."/>
            <person name="Han C."/>
            <person name="Tapia R."/>
            <person name="Land M."/>
            <person name="Hauser L."/>
            <person name="Kyrpides N."/>
            <person name="Ivanova N."/>
            <person name="Pagani I."/>
            <person name="Brambilla E.-M."/>
            <person name="Klenk H.-P."/>
            <person name="Woyke T."/>
        </authorList>
    </citation>
    <scope>NUCLEOTIDE SEQUENCE [LARGE SCALE GENOMIC DNA]</scope>
    <source>
        <strain evidence="2 3">NA-134</strain>
    </source>
</reference>
<keyword evidence="1" id="KW-0732">Signal</keyword>
<dbReference type="Proteomes" id="UP000002791">
    <property type="component" value="Chromosome"/>
</dbReference>
<dbReference type="HOGENOM" id="CLU_034353_1_1_11"/>
<feature type="signal peptide" evidence="1">
    <location>
        <begin position="1"/>
        <end position="38"/>
    </location>
</feature>
<evidence type="ECO:0000313" key="3">
    <source>
        <dbReference type="Proteomes" id="UP000002791"/>
    </source>
</evidence>
<proteinExistence type="predicted"/>
<keyword evidence="3" id="KW-1185">Reference proteome</keyword>
<name>H5XDX1_9PSEU</name>
<protein>
    <recommendedName>
        <fullName evidence="4">Secreted protein</fullName>
    </recommendedName>
</protein>
<dbReference type="eggNOG" id="ENOG502ZAMQ">
    <property type="taxonomic scope" value="Bacteria"/>
</dbReference>
<sequence>MILPYRARMNRRGTAASLFALAAALTTVSAVSAPVASADPTAIPAAHFRLSEGPYNPTIARLDDLLPNASVSDVLASANRTATACSPGAEHQVAAFCWNSGDDGTADWYPQGISSTADAYGNGTYEGETALFVSWYYRHDNPNKGVRVSFVDHSTSSTPVYRHVLLVEPYTDSAGNPDFRPVTVHAGGIFAYGHFLYVADTWGGFRAFDLRHIWRVSTGDKSRIGRQSDGTYHAFDYRYVLPQAHRFTASTTDGTARLRFSAASLDRTSTPDSVVVPEYDADGTGTRVVRFPIDYTDRKFRESSDGYTHATEAYRVDIASMQGATAIDETFFVSASAGSGTRGSLYTFTGSSGPTRHSGAQPVGPEDLSYWGPRDQLWGLTEYPDRRFVYAVDPSGF</sequence>
<accession>H5XDX1</accession>
<dbReference type="STRING" id="882082.SaccyDRAFT_3623"/>
<dbReference type="AlphaFoldDB" id="H5XDX1"/>
<feature type="chain" id="PRO_5003600826" description="Secreted protein" evidence="1">
    <location>
        <begin position="39"/>
        <end position="397"/>
    </location>
</feature>
<gene>
    <name evidence="2" type="ORF">SaccyDRAFT_3623</name>
</gene>